<dbReference type="PANTHER" id="PTHR32305">
    <property type="match status" value="1"/>
</dbReference>
<dbReference type="STRING" id="483219.LILAB_17250"/>
<dbReference type="Proteomes" id="UP000000488">
    <property type="component" value="Chromosome"/>
</dbReference>
<dbReference type="KEGG" id="mfu:LILAB_17250"/>
<organism evidence="1 2">
    <name type="scientific">Myxococcus fulvus (strain ATCC BAA-855 / HW-1)</name>
    <dbReference type="NCBI Taxonomy" id="483219"/>
    <lineage>
        <taxon>Bacteria</taxon>
        <taxon>Pseudomonadati</taxon>
        <taxon>Myxococcota</taxon>
        <taxon>Myxococcia</taxon>
        <taxon>Myxococcales</taxon>
        <taxon>Cystobacterineae</taxon>
        <taxon>Myxococcaceae</taxon>
        <taxon>Myxococcus</taxon>
    </lineage>
</organism>
<gene>
    <name evidence="1" type="ordered locus">LILAB_17250</name>
</gene>
<evidence type="ECO:0000313" key="2">
    <source>
        <dbReference type="Proteomes" id="UP000000488"/>
    </source>
</evidence>
<name>F8CNX4_MYXFH</name>
<dbReference type="AlphaFoldDB" id="F8CNX4"/>
<dbReference type="NCBIfam" id="TIGR03696">
    <property type="entry name" value="Rhs_assc_core"/>
    <property type="match status" value="1"/>
</dbReference>
<accession>F8CNX4</accession>
<evidence type="ECO:0000313" key="1">
    <source>
        <dbReference type="EMBL" id="AEI65353.1"/>
    </source>
</evidence>
<protein>
    <submittedName>
        <fullName evidence="1">YD repeat protein</fullName>
    </submittedName>
</protein>
<reference evidence="1 2" key="1">
    <citation type="journal article" date="2011" name="J. Bacteriol.">
        <title>Genome sequence of the halotolerant marine bacterium Myxococcus fulvus HW-1.</title>
        <authorList>
            <person name="Li Z.F."/>
            <person name="Li X."/>
            <person name="Liu H."/>
            <person name="Liu X."/>
            <person name="Han K."/>
            <person name="Wu Z.H."/>
            <person name="Hu W."/>
            <person name="Li F.F."/>
            <person name="Li Y.Z."/>
        </authorList>
    </citation>
    <scope>NUCLEOTIDE SEQUENCE [LARGE SCALE GENOMIC DNA]</scope>
    <source>
        <strain evidence="2">ATCC BAA-855 / HW-1</strain>
    </source>
</reference>
<dbReference type="HOGENOM" id="CLU_1026102_0_0_7"/>
<dbReference type="PANTHER" id="PTHR32305:SF15">
    <property type="entry name" value="PROTEIN RHSA-RELATED"/>
    <property type="match status" value="1"/>
</dbReference>
<sequence length="271" mass="29503">MTCAQAPDYPYAGISVQSCEYQRYQTGAQPFWTPMRYPGQYYDAETDLFENWNRYYDPSSGRYLQSEPMASLEPKAGAWPAYVYAHDNPIANSDPAGLYKVGAEPSCQNWYAALRKAKEMAGCGDNGEECDPDNSCQKAVMACAGGCNICKILAPGQGPTMIFEDRGQIIVGPDGVSGLRGHVGRDFISGEWAGWFNSNLCADPAMIDVLASTMVHEAMHACGMINGPNDYIRDSPYSGYWGGAIAPGCTASELERVCSNGKVYSAPIRKR</sequence>
<dbReference type="eggNOG" id="COG3209">
    <property type="taxonomic scope" value="Bacteria"/>
</dbReference>
<dbReference type="InterPro" id="IPR022385">
    <property type="entry name" value="Rhs_assc_core"/>
</dbReference>
<dbReference type="EMBL" id="CP002830">
    <property type="protein sequence ID" value="AEI65353.1"/>
    <property type="molecule type" value="Genomic_DNA"/>
</dbReference>
<dbReference type="Gene3D" id="2.180.10.10">
    <property type="entry name" value="RHS repeat-associated core"/>
    <property type="match status" value="1"/>
</dbReference>
<proteinExistence type="predicted"/>
<dbReference type="InterPro" id="IPR050708">
    <property type="entry name" value="T6SS_VgrG/RHS"/>
</dbReference>